<evidence type="ECO:0000256" key="1">
    <source>
        <dbReference type="ARBA" id="ARBA00004141"/>
    </source>
</evidence>
<feature type="transmembrane region" description="Helical" evidence="5">
    <location>
        <begin position="266"/>
        <end position="288"/>
    </location>
</feature>
<proteinExistence type="predicted"/>
<dbReference type="PANTHER" id="PTHR47547">
    <property type="match status" value="1"/>
</dbReference>
<feature type="transmembrane region" description="Helical" evidence="5">
    <location>
        <begin position="152"/>
        <end position="172"/>
    </location>
</feature>
<evidence type="ECO:0000313" key="6">
    <source>
        <dbReference type="EMBL" id="UNO50852.1"/>
    </source>
</evidence>
<feature type="transmembrane region" description="Helical" evidence="5">
    <location>
        <begin position="413"/>
        <end position="430"/>
    </location>
</feature>
<keyword evidence="2 5" id="KW-0812">Transmembrane</keyword>
<evidence type="ECO:0000313" key="7">
    <source>
        <dbReference type="Proteomes" id="UP000829401"/>
    </source>
</evidence>
<reference evidence="7" key="1">
    <citation type="journal article" date="2022" name="G3 (Bethesda)">
        <title>Unveiling the complete genome sequence of Alicyclobacillus acidoterrestris DSM 3922T, a taint-producing strain.</title>
        <authorList>
            <person name="Leonardo I.C."/>
            <person name="Barreto Crespo M.T."/>
            <person name="Gaspar F.B."/>
        </authorList>
    </citation>
    <scope>NUCLEOTIDE SEQUENCE [LARGE SCALE GENOMIC DNA]</scope>
    <source>
        <strain evidence="7">DSM 3922</strain>
    </source>
</reference>
<dbReference type="Proteomes" id="UP000829401">
    <property type="component" value="Chromosome"/>
</dbReference>
<dbReference type="AlphaFoldDB" id="A0A9E6ZJE8"/>
<dbReference type="GO" id="GO:0016020">
    <property type="term" value="C:membrane"/>
    <property type="evidence" value="ECO:0007669"/>
    <property type="project" value="UniProtKB-SubCell"/>
</dbReference>
<name>A0A9E6ZJE8_ALIAG</name>
<dbReference type="InterPro" id="IPR052962">
    <property type="entry name" value="AA_Transporter_AGT"/>
</dbReference>
<feature type="transmembrane region" description="Helical" evidence="5">
    <location>
        <begin position="29"/>
        <end position="49"/>
    </location>
</feature>
<comment type="subcellular location">
    <subcellularLocation>
        <location evidence="1">Membrane</location>
        <topology evidence="1">Multi-pass membrane protein</topology>
    </subcellularLocation>
</comment>
<dbReference type="PANTHER" id="PTHR47547:SF1">
    <property type="entry name" value="ASPARTATE-PROTON SYMPORTER"/>
    <property type="match status" value="1"/>
</dbReference>
<sequence>MMTGVGSIIGSGWLFGAQKAVVVAGPAAIVAWIIGMVMVLFIGLVYAELGARFPESGGMVRYAQYSHGSVIGFISGWSNWIAIVSVIPIEAEASIQYMSSWPFAWTHALYSTSSQTLTATGLWLAAVLVFIYFLINFWTVQLFARVNTFITVLKFAIPGLTAIALLCSGFHSENFSQHGGFTPFGWSGVLTAVATSGIVFAFNGFTSPVNLAGEVKRPNRSVPIAVVGSILLAAVIYLLLQVAFIGSLTPAMLANGFAHLNFDSPFANLAMAFGLNWLAIILFADAFVSPSGTGITYTATTARMIFGISENGWLAKSFAHVHPKWRIPRRAMWANLVIAYLFLILFRGWGQLSTVISIATLLSYTTGPVSALAFRDVADGMGSSVRVKGLKILAPIAFVMASLILYAGKWPSTGRVIFVILVGLPIYLFFQYRNEGFKGFGKHLKSSIWMIAYLAFMILVSFLGSAQFGGIQVIPYGIDLLVVAVGSLAFFYWGVRSAWVTPYLERAQTDYETEVRASASPLGRTSDAAADLPSTTL</sequence>
<feature type="transmembrane region" description="Helical" evidence="5">
    <location>
        <begin position="121"/>
        <end position="140"/>
    </location>
</feature>
<protein>
    <submittedName>
        <fullName evidence="6">APC family permease</fullName>
    </submittedName>
</protein>
<evidence type="ECO:0000256" key="5">
    <source>
        <dbReference type="SAM" id="Phobius"/>
    </source>
</evidence>
<feature type="transmembrane region" description="Helical" evidence="5">
    <location>
        <begin position="184"/>
        <end position="203"/>
    </location>
</feature>
<dbReference type="EMBL" id="CP080467">
    <property type="protein sequence ID" value="UNO50852.1"/>
    <property type="molecule type" value="Genomic_DNA"/>
</dbReference>
<keyword evidence="4 5" id="KW-0472">Membrane</keyword>
<feature type="transmembrane region" description="Helical" evidence="5">
    <location>
        <begin position="390"/>
        <end position="407"/>
    </location>
</feature>
<feature type="transmembrane region" description="Helical" evidence="5">
    <location>
        <begin position="474"/>
        <end position="495"/>
    </location>
</feature>
<feature type="transmembrane region" description="Helical" evidence="5">
    <location>
        <begin position="355"/>
        <end position="378"/>
    </location>
</feature>
<dbReference type="InterPro" id="IPR002293">
    <property type="entry name" value="AA/rel_permease1"/>
</dbReference>
<dbReference type="OrthoDB" id="9804700at2"/>
<dbReference type="GO" id="GO:0022857">
    <property type="term" value="F:transmembrane transporter activity"/>
    <property type="evidence" value="ECO:0007669"/>
    <property type="project" value="InterPro"/>
</dbReference>
<evidence type="ECO:0000256" key="2">
    <source>
        <dbReference type="ARBA" id="ARBA00022692"/>
    </source>
</evidence>
<feature type="transmembrane region" description="Helical" evidence="5">
    <location>
        <begin position="70"/>
        <end position="89"/>
    </location>
</feature>
<feature type="transmembrane region" description="Helical" evidence="5">
    <location>
        <begin position="451"/>
        <end position="468"/>
    </location>
</feature>
<evidence type="ECO:0000256" key="4">
    <source>
        <dbReference type="ARBA" id="ARBA00023136"/>
    </source>
</evidence>
<gene>
    <name evidence="6" type="ORF">K1I37_10900</name>
</gene>
<keyword evidence="7" id="KW-1185">Reference proteome</keyword>
<feature type="transmembrane region" description="Helical" evidence="5">
    <location>
        <begin position="332"/>
        <end position="349"/>
    </location>
</feature>
<evidence type="ECO:0000256" key="3">
    <source>
        <dbReference type="ARBA" id="ARBA00022989"/>
    </source>
</evidence>
<accession>A0A9E6ZJE8</accession>
<dbReference type="Pfam" id="PF13520">
    <property type="entry name" value="AA_permease_2"/>
    <property type="match status" value="1"/>
</dbReference>
<keyword evidence="3 5" id="KW-1133">Transmembrane helix</keyword>
<dbReference type="Gene3D" id="1.20.1740.10">
    <property type="entry name" value="Amino acid/polyamine transporter I"/>
    <property type="match status" value="1"/>
</dbReference>
<organism evidence="6 7">
    <name type="scientific">Alicyclobacillus acidoterrestris (strain ATCC 49025 / DSM 3922 / CIP 106132 / NCIMB 13137 / GD3B)</name>
    <dbReference type="NCBI Taxonomy" id="1356854"/>
    <lineage>
        <taxon>Bacteria</taxon>
        <taxon>Bacillati</taxon>
        <taxon>Bacillota</taxon>
        <taxon>Bacilli</taxon>
        <taxon>Bacillales</taxon>
        <taxon>Alicyclobacillaceae</taxon>
        <taxon>Alicyclobacillus</taxon>
    </lineage>
</organism>
<feature type="transmembrane region" description="Helical" evidence="5">
    <location>
        <begin position="224"/>
        <end position="246"/>
    </location>
</feature>
<dbReference type="KEGG" id="aaco:K1I37_10900"/>